<feature type="signal peptide" evidence="2">
    <location>
        <begin position="1"/>
        <end position="21"/>
    </location>
</feature>
<evidence type="ECO:0000256" key="2">
    <source>
        <dbReference type="SAM" id="SignalP"/>
    </source>
</evidence>
<protein>
    <submittedName>
        <fullName evidence="3">Putative lipoprotein</fullName>
    </submittedName>
</protein>
<feature type="compositionally biased region" description="Basic and acidic residues" evidence="1">
    <location>
        <begin position="24"/>
        <end position="63"/>
    </location>
</feature>
<reference evidence="3 4" key="1">
    <citation type="submission" date="2012-07" db="EMBL/GenBank/DDBJ databases">
        <authorList>
            <person name="Durkin A.S."/>
            <person name="McCorrison J."/>
            <person name="Torralba M."/>
            <person name="Gillis M."/>
            <person name="Methe B."/>
            <person name="Sutton G."/>
            <person name="Nelson K.E."/>
        </authorList>
    </citation>
    <scope>NUCLEOTIDE SEQUENCE [LARGE SCALE GENOMIC DNA]</scope>
    <source>
        <strain evidence="3 4">OBRC8</strain>
    </source>
</reference>
<name>J4WAA8_9FIRM</name>
<feature type="compositionally biased region" description="Polar residues" evidence="1">
    <location>
        <begin position="64"/>
        <end position="73"/>
    </location>
</feature>
<evidence type="ECO:0000313" key="3">
    <source>
        <dbReference type="EMBL" id="EJU22576.1"/>
    </source>
</evidence>
<keyword evidence="3" id="KW-0449">Lipoprotein</keyword>
<dbReference type="EMBL" id="ALNK01000021">
    <property type="protein sequence ID" value="EJU22576.1"/>
    <property type="molecule type" value="Genomic_DNA"/>
</dbReference>
<comment type="caution">
    <text evidence="3">The sequence shown here is derived from an EMBL/GenBank/DDBJ whole genome shotgun (WGS) entry which is preliminary data.</text>
</comment>
<evidence type="ECO:0000256" key="1">
    <source>
        <dbReference type="SAM" id="MobiDB-lite"/>
    </source>
</evidence>
<dbReference type="AlphaFoldDB" id="J4WAA8"/>
<accession>J4WAA8</accession>
<sequence>MKKKMAFLLVLFMLMSGFSGCQSKKDGLSKGSLDADAKKTQETQEKKNSDKASLGKEDAKSDQKQISQKSVNKVSKDDIKEKEAEVLKIYSPLLDEYHKIVSNYSEDFAQDYEVDDDKIGVFEYLWTNSSDNPVLFGYCLEDFNKDGVLELVISTPKKQENGEYRSENILALYTISNDEVKPVIIGSSRDSHCYLGDGKFYNLRSLGGLYYANGVYKLSKDAQKMEYIDFYFSDEKEPSSGIITYYHNNTGVMDKSVSEELNISEDEFWKIDEKFLKQAKPLKFTLFSDYEEGQYSGLPLSIANSKKEELDYVYDYDSFRAEDKKYPVKATLQAKKDYTDLKILELEYVGQDKKDNPKFSTKVVYEAGEFPSARPFILGMKFLGSIPNNGISFVDENGKTRYFMIYESSKDGSLLLSEF</sequence>
<evidence type="ECO:0000313" key="4">
    <source>
        <dbReference type="Proteomes" id="UP000005244"/>
    </source>
</evidence>
<feature type="region of interest" description="Disordered" evidence="1">
    <location>
        <begin position="24"/>
        <end position="74"/>
    </location>
</feature>
<gene>
    <name evidence="3" type="ORF">HMPREF1143_1786</name>
</gene>
<keyword evidence="4" id="KW-1185">Reference proteome</keyword>
<organism evidence="3 4">
    <name type="scientific">Peptoanaerobacter stomatis</name>
    <dbReference type="NCBI Taxonomy" id="796937"/>
    <lineage>
        <taxon>Bacteria</taxon>
        <taxon>Bacillati</taxon>
        <taxon>Bacillota</taxon>
        <taxon>Clostridia</taxon>
        <taxon>Peptostreptococcales</taxon>
        <taxon>Filifactoraceae</taxon>
        <taxon>Peptoanaerobacter</taxon>
    </lineage>
</organism>
<dbReference type="PROSITE" id="PS51257">
    <property type="entry name" value="PROKAR_LIPOPROTEIN"/>
    <property type="match status" value="1"/>
</dbReference>
<dbReference type="RefSeq" id="WP_009531026.1">
    <property type="nucleotide sequence ID" value="NZ_ALNK01000021.1"/>
</dbReference>
<keyword evidence="2" id="KW-0732">Signal</keyword>
<dbReference type="Proteomes" id="UP000005244">
    <property type="component" value="Unassembled WGS sequence"/>
</dbReference>
<feature type="chain" id="PRO_5038396753" evidence="2">
    <location>
        <begin position="22"/>
        <end position="419"/>
    </location>
</feature>
<proteinExistence type="predicted"/>